<protein>
    <submittedName>
        <fullName evidence="1">Uncharacterized protein</fullName>
    </submittedName>
</protein>
<proteinExistence type="predicted"/>
<sequence>MLHMLGFSAPKNCATILPL</sequence>
<evidence type="ECO:0000313" key="1">
    <source>
        <dbReference type="EMBL" id="MBX39072.1"/>
    </source>
</evidence>
<organism evidence="1">
    <name type="scientific">Rhizophora mucronata</name>
    <name type="common">Asiatic mangrove</name>
    <dbReference type="NCBI Taxonomy" id="61149"/>
    <lineage>
        <taxon>Eukaryota</taxon>
        <taxon>Viridiplantae</taxon>
        <taxon>Streptophyta</taxon>
        <taxon>Embryophyta</taxon>
        <taxon>Tracheophyta</taxon>
        <taxon>Spermatophyta</taxon>
        <taxon>Magnoliopsida</taxon>
        <taxon>eudicotyledons</taxon>
        <taxon>Gunneridae</taxon>
        <taxon>Pentapetalae</taxon>
        <taxon>rosids</taxon>
        <taxon>fabids</taxon>
        <taxon>Malpighiales</taxon>
        <taxon>Rhizophoraceae</taxon>
        <taxon>Rhizophora</taxon>
    </lineage>
</organism>
<dbReference type="EMBL" id="GGEC01058588">
    <property type="protein sequence ID" value="MBX39072.1"/>
    <property type="molecule type" value="Transcribed_RNA"/>
</dbReference>
<dbReference type="AlphaFoldDB" id="A0A2P2N9D2"/>
<name>A0A2P2N9D2_RHIMU</name>
<reference evidence="1" key="1">
    <citation type="submission" date="2018-02" db="EMBL/GenBank/DDBJ databases">
        <title>Rhizophora mucronata_Transcriptome.</title>
        <authorList>
            <person name="Meera S.P."/>
            <person name="Sreeshan A."/>
            <person name="Augustine A."/>
        </authorList>
    </citation>
    <scope>NUCLEOTIDE SEQUENCE</scope>
    <source>
        <tissue evidence="1">Leaf</tissue>
    </source>
</reference>
<accession>A0A2P2N9D2</accession>